<gene>
    <name evidence="4" type="ORF">E7203_09470</name>
</gene>
<reference evidence="4" key="1">
    <citation type="submission" date="2019-04" db="EMBL/GenBank/DDBJ databases">
        <title>Evolution of Biomass-Degrading Anaerobic Consortia Revealed by Metagenomics.</title>
        <authorList>
            <person name="Peng X."/>
        </authorList>
    </citation>
    <scope>NUCLEOTIDE SEQUENCE</scope>
    <source>
        <strain evidence="4">SIG242</strain>
    </source>
</reference>
<dbReference type="GO" id="GO:0009103">
    <property type="term" value="P:lipopolysaccharide biosynthetic process"/>
    <property type="evidence" value="ECO:0007669"/>
    <property type="project" value="TreeGrafter"/>
</dbReference>
<comment type="caution">
    <text evidence="4">The sequence shown here is derived from an EMBL/GenBank/DDBJ whole genome shotgun (WGS) entry which is preliminary data.</text>
</comment>
<dbReference type="Pfam" id="PF00534">
    <property type="entry name" value="Glycos_transf_1"/>
    <property type="match status" value="1"/>
</dbReference>
<dbReference type="GO" id="GO:0016757">
    <property type="term" value="F:glycosyltransferase activity"/>
    <property type="evidence" value="ECO:0007669"/>
    <property type="project" value="InterPro"/>
</dbReference>
<dbReference type="PANTHER" id="PTHR46401:SF2">
    <property type="entry name" value="GLYCOSYLTRANSFERASE WBBK-RELATED"/>
    <property type="match status" value="1"/>
</dbReference>
<feature type="domain" description="Glycosyltransferase subfamily 4-like N-terminal" evidence="3">
    <location>
        <begin position="16"/>
        <end position="206"/>
    </location>
</feature>
<keyword evidence="1" id="KW-0808">Transferase</keyword>
<name>A0A927WFB2_SELRU</name>
<dbReference type="SUPFAM" id="SSF53756">
    <property type="entry name" value="UDP-Glycosyltransferase/glycogen phosphorylase"/>
    <property type="match status" value="1"/>
</dbReference>
<dbReference type="RefSeq" id="WP_303669773.1">
    <property type="nucleotide sequence ID" value="NZ_SVCA01000008.1"/>
</dbReference>
<dbReference type="AlphaFoldDB" id="A0A927WFB2"/>
<protein>
    <submittedName>
        <fullName evidence="4">Glycosyltransferase family 4 protein</fullName>
    </submittedName>
</protein>
<organism evidence="4 5">
    <name type="scientific">Selenomonas ruminantium</name>
    <dbReference type="NCBI Taxonomy" id="971"/>
    <lineage>
        <taxon>Bacteria</taxon>
        <taxon>Bacillati</taxon>
        <taxon>Bacillota</taxon>
        <taxon>Negativicutes</taxon>
        <taxon>Selenomonadales</taxon>
        <taxon>Selenomonadaceae</taxon>
        <taxon>Selenomonas</taxon>
    </lineage>
</organism>
<evidence type="ECO:0000259" key="3">
    <source>
        <dbReference type="Pfam" id="PF13439"/>
    </source>
</evidence>
<dbReference type="Gene3D" id="3.40.50.2000">
    <property type="entry name" value="Glycogen Phosphorylase B"/>
    <property type="match status" value="2"/>
</dbReference>
<accession>A0A927WFB2</accession>
<evidence type="ECO:0000313" key="4">
    <source>
        <dbReference type="EMBL" id="MBE6085658.1"/>
    </source>
</evidence>
<feature type="domain" description="Glycosyl transferase family 1" evidence="2">
    <location>
        <begin position="224"/>
        <end position="388"/>
    </location>
</feature>
<dbReference type="InterPro" id="IPR028098">
    <property type="entry name" value="Glyco_trans_4-like_N"/>
</dbReference>
<evidence type="ECO:0000256" key="1">
    <source>
        <dbReference type="ARBA" id="ARBA00022679"/>
    </source>
</evidence>
<dbReference type="Proteomes" id="UP000772151">
    <property type="component" value="Unassembled WGS sequence"/>
</dbReference>
<dbReference type="CDD" id="cd03794">
    <property type="entry name" value="GT4_WbuB-like"/>
    <property type="match status" value="1"/>
</dbReference>
<evidence type="ECO:0000259" key="2">
    <source>
        <dbReference type="Pfam" id="PF00534"/>
    </source>
</evidence>
<proteinExistence type="predicted"/>
<dbReference type="EMBL" id="SVCA01000008">
    <property type="protein sequence ID" value="MBE6085658.1"/>
    <property type="molecule type" value="Genomic_DNA"/>
</dbReference>
<sequence length="408" mass="46563">MNILYINHYAGSPEMGMEFRPYYLSKEWIKMGHRVDIIAADYSHMRIHNPAPQKDFAQEVIDGIHYHWIHTGAYQGNGIARLKTMLWFVAKLYASAKMLADTLQPDVIITSSTYPLDTYAGQRIKKYRPSAKLIHEIHDMWPAVLTEVNGMSKYHPFVLLMQVAENSFCKHADKVVSLLPGAKDYLIAHGMREDKFLAVTNGVNVEDWLHTEKLNEYTKQILAELKKQNQFIICFFGSITNYYALPELIAAVQKLDNENISVVIVGEGNYKENLIKLASKKNRDKFLFLPKIPKKQVPELLKQVDALYVGGVKNSVFKYGISMNKLFDSMMSGKPIIYAVDAPNNYIEEYKCGISVEAGNVEELIAGLDEIYRLPLSVREKLGENGYKAATSCFTYSILARRFICFMR</sequence>
<dbReference type="Pfam" id="PF13439">
    <property type="entry name" value="Glyco_transf_4"/>
    <property type="match status" value="1"/>
</dbReference>
<dbReference type="PANTHER" id="PTHR46401">
    <property type="entry name" value="GLYCOSYLTRANSFERASE WBBK-RELATED"/>
    <property type="match status" value="1"/>
</dbReference>
<evidence type="ECO:0000313" key="5">
    <source>
        <dbReference type="Proteomes" id="UP000772151"/>
    </source>
</evidence>
<dbReference type="InterPro" id="IPR001296">
    <property type="entry name" value="Glyco_trans_1"/>
</dbReference>